<dbReference type="SUPFAM" id="SSF46785">
    <property type="entry name" value="Winged helix' DNA-binding domain"/>
    <property type="match status" value="1"/>
</dbReference>
<dbReference type="SMART" id="SM00346">
    <property type="entry name" value="HTH_ICLR"/>
    <property type="match status" value="1"/>
</dbReference>
<dbReference type="PROSITE" id="PS51077">
    <property type="entry name" value="HTH_ICLR"/>
    <property type="match status" value="1"/>
</dbReference>
<dbReference type="InterPro" id="IPR036390">
    <property type="entry name" value="WH_DNA-bd_sf"/>
</dbReference>
<dbReference type="Gene3D" id="1.10.10.10">
    <property type="entry name" value="Winged helix-like DNA-binding domain superfamily/Winged helix DNA-binding domain"/>
    <property type="match status" value="1"/>
</dbReference>
<dbReference type="PROSITE" id="PS51078">
    <property type="entry name" value="ICLR_ED"/>
    <property type="match status" value="1"/>
</dbReference>
<proteinExistence type="predicted"/>
<dbReference type="InterPro" id="IPR014757">
    <property type="entry name" value="Tscrpt_reg_IclR_C"/>
</dbReference>
<dbReference type="Proteomes" id="UP001597492">
    <property type="component" value="Unassembled WGS sequence"/>
</dbReference>
<evidence type="ECO:0000259" key="5">
    <source>
        <dbReference type="PROSITE" id="PS51078"/>
    </source>
</evidence>
<evidence type="ECO:0000313" key="6">
    <source>
        <dbReference type="EMBL" id="MFD2758763.1"/>
    </source>
</evidence>
<keyword evidence="2" id="KW-0238">DNA-binding</keyword>
<keyword evidence="1" id="KW-0805">Transcription regulation</keyword>
<dbReference type="RefSeq" id="WP_110463834.1">
    <property type="nucleotide sequence ID" value="NZ_JBHUNE010000007.1"/>
</dbReference>
<feature type="domain" description="IclR-ED" evidence="5">
    <location>
        <begin position="67"/>
        <end position="248"/>
    </location>
</feature>
<dbReference type="PANTHER" id="PTHR30136">
    <property type="entry name" value="HELIX-TURN-HELIX TRANSCRIPTIONAL REGULATOR, ICLR FAMILY"/>
    <property type="match status" value="1"/>
</dbReference>
<dbReference type="InterPro" id="IPR050707">
    <property type="entry name" value="HTH_MetabolicPath_Reg"/>
</dbReference>
<evidence type="ECO:0000313" key="7">
    <source>
        <dbReference type="Proteomes" id="UP001597492"/>
    </source>
</evidence>
<keyword evidence="7" id="KW-1185">Reference proteome</keyword>
<dbReference type="Gene3D" id="3.30.450.40">
    <property type="match status" value="1"/>
</dbReference>
<keyword evidence="3" id="KW-0804">Transcription</keyword>
<dbReference type="SUPFAM" id="SSF55781">
    <property type="entry name" value="GAF domain-like"/>
    <property type="match status" value="1"/>
</dbReference>
<dbReference type="InterPro" id="IPR036388">
    <property type="entry name" value="WH-like_DNA-bd_sf"/>
</dbReference>
<gene>
    <name evidence="6" type="ORF">ACFSW7_10290</name>
</gene>
<dbReference type="Pfam" id="PF09339">
    <property type="entry name" value="HTH_IclR"/>
    <property type="match status" value="1"/>
</dbReference>
<evidence type="ECO:0000256" key="1">
    <source>
        <dbReference type="ARBA" id="ARBA00023015"/>
    </source>
</evidence>
<organism evidence="6 7">
    <name type="scientific">Gulosibacter faecalis</name>
    <dbReference type="NCBI Taxonomy" id="272240"/>
    <lineage>
        <taxon>Bacteria</taxon>
        <taxon>Bacillati</taxon>
        <taxon>Actinomycetota</taxon>
        <taxon>Actinomycetes</taxon>
        <taxon>Micrococcales</taxon>
        <taxon>Microbacteriaceae</taxon>
        <taxon>Gulosibacter</taxon>
    </lineage>
</organism>
<dbReference type="InterPro" id="IPR029016">
    <property type="entry name" value="GAF-like_dom_sf"/>
</dbReference>
<sequence length="251" mass="27318">MQEAPLLVLGKITAILDAFSLRNDSLTGAEIRRATGIPASTAHRLLANLVAEGFLDRTDDRYSIGARMAYWAAPAVRRLDIVDLLSPALTELRDETEETAVFFRVEQRQRVCIGLVETRHELRREMRLGRVMPLHVGSTGRVLLAWTPGLLDDVLAEPLEPLTPDTIVDAESLRRVVDATRAQGFAITTGERESAASGIAAPVFDRRAELVGAISVQGPTLRLTEARLTELIDPVVGAADRLTQALAGRAP</sequence>
<dbReference type="PANTHER" id="PTHR30136:SF24">
    <property type="entry name" value="HTH-TYPE TRANSCRIPTIONAL REPRESSOR ALLR"/>
    <property type="match status" value="1"/>
</dbReference>
<protein>
    <submittedName>
        <fullName evidence="6">IclR family transcriptional regulator</fullName>
    </submittedName>
</protein>
<feature type="domain" description="HTH iclR-type" evidence="4">
    <location>
        <begin position="6"/>
        <end position="66"/>
    </location>
</feature>
<name>A0ABW5UZE4_9MICO</name>
<dbReference type="EMBL" id="JBHUNE010000007">
    <property type="protein sequence ID" value="MFD2758763.1"/>
    <property type="molecule type" value="Genomic_DNA"/>
</dbReference>
<accession>A0ABW5UZE4</accession>
<evidence type="ECO:0000256" key="2">
    <source>
        <dbReference type="ARBA" id="ARBA00023125"/>
    </source>
</evidence>
<dbReference type="InterPro" id="IPR005471">
    <property type="entry name" value="Tscrpt_reg_IclR_N"/>
</dbReference>
<reference evidence="7" key="1">
    <citation type="journal article" date="2019" name="Int. J. Syst. Evol. Microbiol.">
        <title>The Global Catalogue of Microorganisms (GCM) 10K type strain sequencing project: providing services to taxonomists for standard genome sequencing and annotation.</title>
        <authorList>
            <consortium name="The Broad Institute Genomics Platform"/>
            <consortium name="The Broad Institute Genome Sequencing Center for Infectious Disease"/>
            <person name="Wu L."/>
            <person name="Ma J."/>
        </authorList>
    </citation>
    <scope>NUCLEOTIDE SEQUENCE [LARGE SCALE GENOMIC DNA]</scope>
    <source>
        <strain evidence="7">TISTR 1514</strain>
    </source>
</reference>
<dbReference type="Pfam" id="PF01614">
    <property type="entry name" value="IclR_C"/>
    <property type="match status" value="1"/>
</dbReference>
<evidence type="ECO:0000256" key="3">
    <source>
        <dbReference type="ARBA" id="ARBA00023163"/>
    </source>
</evidence>
<evidence type="ECO:0000259" key="4">
    <source>
        <dbReference type="PROSITE" id="PS51077"/>
    </source>
</evidence>
<comment type="caution">
    <text evidence="6">The sequence shown here is derived from an EMBL/GenBank/DDBJ whole genome shotgun (WGS) entry which is preliminary data.</text>
</comment>